<sequence length="242" mass="26717">MLDIRGLKASYGHIEVLKGIDLRVDEGEIVTMIGSNGAGKSSLLKTISGVVRAGSGEITFKGRNIERWSCAKIVATGISHVPEGRQLFGPLTVFENLQLGAYTRYRRDSKKEIDEDTEFVFEMFPVLKERWKQTAGTLSGGEQQMLAIGRALMSKPQLLLLDEPSMGLAPIIIQNIFAILKDLRKKGLTLLLVEQDAMVALSIADRGYVLQNGQVVMADTSQNLLDNEDVKAIYFGHRDKAH</sequence>
<evidence type="ECO:0000313" key="7">
    <source>
        <dbReference type="EMBL" id="OFW34951.1"/>
    </source>
</evidence>
<dbReference type="PANTHER" id="PTHR43820:SF4">
    <property type="entry name" value="HIGH-AFFINITY BRANCHED-CHAIN AMINO ACID TRANSPORT ATP-BINDING PROTEIN LIVF"/>
    <property type="match status" value="1"/>
</dbReference>
<keyword evidence="4 7" id="KW-0067">ATP-binding</keyword>
<evidence type="ECO:0000256" key="4">
    <source>
        <dbReference type="ARBA" id="ARBA00022840"/>
    </source>
</evidence>
<dbReference type="PIRSF" id="PIRSF039137">
    <property type="entry name" value="ABC_branched_ATPase"/>
    <property type="match status" value="1"/>
</dbReference>
<dbReference type="GO" id="GO:0016887">
    <property type="term" value="F:ATP hydrolysis activity"/>
    <property type="evidence" value="ECO:0007669"/>
    <property type="project" value="InterPro"/>
</dbReference>
<dbReference type="Gene3D" id="3.40.50.300">
    <property type="entry name" value="P-loop containing nucleotide triphosphate hydrolases"/>
    <property type="match status" value="1"/>
</dbReference>
<evidence type="ECO:0000256" key="5">
    <source>
        <dbReference type="ARBA" id="ARBA00022970"/>
    </source>
</evidence>
<dbReference type="PROSITE" id="PS50893">
    <property type="entry name" value="ABC_TRANSPORTER_2"/>
    <property type="match status" value="1"/>
</dbReference>
<organism evidence="7 8">
    <name type="scientific">Candidatus Aquicultor primus</name>
    <dbReference type="NCBI Taxonomy" id="1797195"/>
    <lineage>
        <taxon>Bacteria</taxon>
        <taxon>Bacillati</taxon>
        <taxon>Actinomycetota</taxon>
        <taxon>Candidatus Aquicultoria</taxon>
        <taxon>Candidatus Aquicultorales</taxon>
        <taxon>Candidatus Aquicultoraceae</taxon>
        <taxon>Candidatus Aquicultor</taxon>
    </lineage>
</organism>
<dbReference type="SUPFAM" id="SSF52540">
    <property type="entry name" value="P-loop containing nucleoside triphosphate hydrolases"/>
    <property type="match status" value="1"/>
</dbReference>
<dbReference type="InterPro" id="IPR027417">
    <property type="entry name" value="P-loop_NTPase"/>
</dbReference>
<keyword evidence="2" id="KW-0813">Transport</keyword>
<keyword evidence="3" id="KW-0547">Nucleotide-binding</keyword>
<dbReference type="PROSITE" id="PS00211">
    <property type="entry name" value="ABC_TRANSPORTER_1"/>
    <property type="match status" value="1"/>
</dbReference>
<dbReference type="AlphaFoldDB" id="A0A1F2UPR9"/>
<evidence type="ECO:0000256" key="2">
    <source>
        <dbReference type="ARBA" id="ARBA00022448"/>
    </source>
</evidence>
<evidence type="ECO:0000259" key="6">
    <source>
        <dbReference type="PROSITE" id="PS50893"/>
    </source>
</evidence>
<reference evidence="7 8" key="1">
    <citation type="journal article" date="2016" name="Nat. Commun.">
        <title>Thousands of microbial genomes shed light on interconnected biogeochemical processes in an aquifer system.</title>
        <authorList>
            <person name="Anantharaman K."/>
            <person name="Brown C.T."/>
            <person name="Hug L.A."/>
            <person name="Sharon I."/>
            <person name="Castelle C.J."/>
            <person name="Probst A.J."/>
            <person name="Thomas B.C."/>
            <person name="Singh A."/>
            <person name="Wilkins M.J."/>
            <person name="Karaoz U."/>
            <person name="Brodie E.L."/>
            <person name="Williams K.H."/>
            <person name="Hubbard S.S."/>
            <person name="Banfield J.F."/>
        </authorList>
    </citation>
    <scope>NUCLEOTIDE SEQUENCE [LARGE SCALE GENOMIC DNA]</scope>
</reference>
<keyword evidence="5" id="KW-0029">Amino-acid transport</keyword>
<dbReference type="InterPro" id="IPR052156">
    <property type="entry name" value="BCAA_Transport_ATP-bd_LivF"/>
</dbReference>
<dbReference type="GO" id="GO:0015658">
    <property type="term" value="F:branched-chain amino acid transmembrane transporter activity"/>
    <property type="evidence" value="ECO:0007669"/>
    <property type="project" value="InterPro"/>
</dbReference>
<comment type="similarity">
    <text evidence="1">Belongs to the ABC transporter superfamily.</text>
</comment>
<dbReference type="InterPro" id="IPR003439">
    <property type="entry name" value="ABC_transporter-like_ATP-bd"/>
</dbReference>
<proteinExistence type="inferred from homology"/>
<feature type="domain" description="ABC transporter" evidence="6">
    <location>
        <begin position="2"/>
        <end position="237"/>
    </location>
</feature>
<dbReference type="SMART" id="SM00382">
    <property type="entry name" value="AAA"/>
    <property type="match status" value="1"/>
</dbReference>
<comment type="caution">
    <text evidence="7">The sequence shown here is derived from an EMBL/GenBank/DDBJ whole genome shotgun (WGS) entry which is preliminary data.</text>
</comment>
<dbReference type="InterPro" id="IPR030660">
    <property type="entry name" value="ABC_branched_ATPase_LivF/BraG"/>
</dbReference>
<protein>
    <submittedName>
        <fullName evidence="7">ABC transporter ATP-binding protein</fullName>
    </submittedName>
</protein>
<evidence type="ECO:0000256" key="1">
    <source>
        <dbReference type="ARBA" id="ARBA00005417"/>
    </source>
</evidence>
<dbReference type="GO" id="GO:0005524">
    <property type="term" value="F:ATP binding"/>
    <property type="evidence" value="ECO:0007669"/>
    <property type="project" value="UniProtKB-KW"/>
</dbReference>
<accession>A0A1F2UPR9</accession>
<dbReference type="InterPro" id="IPR003593">
    <property type="entry name" value="AAA+_ATPase"/>
</dbReference>
<dbReference type="InterPro" id="IPR017871">
    <property type="entry name" value="ABC_transporter-like_CS"/>
</dbReference>
<dbReference type="PANTHER" id="PTHR43820">
    <property type="entry name" value="HIGH-AFFINITY BRANCHED-CHAIN AMINO ACID TRANSPORT ATP-BINDING PROTEIN LIVF"/>
    <property type="match status" value="1"/>
</dbReference>
<evidence type="ECO:0000313" key="8">
    <source>
        <dbReference type="Proteomes" id="UP000178086"/>
    </source>
</evidence>
<dbReference type="CDD" id="cd03224">
    <property type="entry name" value="ABC_TM1139_LivF_branched"/>
    <property type="match status" value="1"/>
</dbReference>
<dbReference type="Proteomes" id="UP000178086">
    <property type="component" value="Unassembled WGS sequence"/>
</dbReference>
<dbReference type="GO" id="GO:0015807">
    <property type="term" value="P:L-amino acid transport"/>
    <property type="evidence" value="ECO:0007669"/>
    <property type="project" value="TreeGrafter"/>
</dbReference>
<name>A0A1F2UPR9_9ACTN</name>
<gene>
    <name evidence="7" type="ORF">A2074_08665</name>
</gene>
<dbReference type="Pfam" id="PF00005">
    <property type="entry name" value="ABC_tran"/>
    <property type="match status" value="1"/>
</dbReference>
<evidence type="ECO:0000256" key="3">
    <source>
        <dbReference type="ARBA" id="ARBA00022741"/>
    </source>
</evidence>
<dbReference type="EMBL" id="MELI01000026">
    <property type="protein sequence ID" value="OFW34951.1"/>
    <property type="molecule type" value="Genomic_DNA"/>
</dbReference>